<dbReference type="Proteomes" id="UP000549394">
    <property type="component" value="Unassembled WGS sequence"/>
</dbReference>
<dbReference type="EMBL" id="CAJFCJ010000009">
    <property type="protein sequence ID" value="CAD5118620.1"/>
    <property type="molecule type" value="Genomic_DNA"/>
</dbReference>
<keyword evidence="2" id="KW-1185">Reference proteome</keyword>
<organism evidence="1 2">
    <name type="scientific">Dimorphilus gyrociliatus</name>
    <dbReference type="NCBI Taxonomy" id="2664684"/>
    <lineage>
        <taxon>Eukaryota</taxon>
        <taxon>Metazoa</taxon>
        <taxon>Spiralia</taxon>
        <taxon>Lophotrochozoa</taxon>
        <taxon>Annelida</taxon>
        <taxon>Polychaeta</taxon>
        <taxon>Polychaeta incertae sedis</taxon>
        <taxon>Dinophilidae</taxon>
        <taxon>Dimorphilus</taxon>
    </lineage>
</organism>
<evidence type="ECO:0000313" key="1">
    <source>
        <dbReference type="EMBL" id="CAD5118620.1"/>
    </source>
</evidence>
<accession>A0A7I8VSB6</accession>
<evidence type="ECO:0000313" key="2">
    <source>
        <dbReference type="Proteomes" id="UP000549394"/>
    </source>
</evidence>
<dbReference type="OrthoDB" id="10020332at2759"/>
<gene>
    <name evidence="1" type="ORF">DGYR_LOCUS6971</name>
</gene>
<dbReference type="AlphaFoldDB" id="A0A7I8VSB6"/>
<dbReference type="SUPFAM" id="SSF63825">
    <property type="entry name" value="YWTD domain"/>
    <property type="match status" value="1"/>
</dbReference>
<protein>
    <submittedName>
        <fullName evidence="1">DgyrCDS7304</fullName>
    </submittedName>
</protein>
<sequence length="347" mass="38800">MGSDEEISQNVNKLSEVIHALNIASTGLDLLSLKWSQQPLKGRLSIPINLDPVSWKRASKKVRSAIDELRIKDTSSFTSVENLNLNNAMREPNTEVLQTWRFVDEIPMKHRIHALVATEGGDILTAKCVKKHCLDTSDQIHHEKDLCEHDLAEFKKKIFIARSADPEGTILETDFSKIGIPIVKHRNLFSGRYPHIATTASTGKLVVASTSEVLIFNTENWMKEKTITAPIRRTGHVVCKGDEFIFVGDPETRQIHQFSIETGILIATWNLKNCPGAMCVDRNGNILVADNKDACIIQLESNGKSRIVINEKTASLNGIKGLAAYDTFVYVLLETEKNDRIKLLTEC</sequence>
<proteinExistence type="predicted"/>
<dbReference type="InterPro" id="IPR011042">
    <property type="entry name" value="6-blade_b-propeller_TolB-like"/>
</dbReference>
<name>A0A7I8VSB6_9ANNE</name>
<comment type="caution">
    <text evidence="1">The sequence shown here is derived from an EMBL/GenBank/DDBJ whole genome shotgun (WGS) entry which is preliminary data.</text>
</comment>
<dbReference type="Gene3D" id="2.120.10.30">
    <property type="entry name" value="TolB, C-terminal domain"/>
    <property type="match status" value="1"/>
</dbReference>
<reference evidence="1 2" key="1">
    <citation type="submission" date="2020-08" db="EMBL/GenBank/DDBJ databases">
        <authorList>
            <person name="Hejnol A."/>
        </authorList>
    </citation>
    <scope>NUCLEOTIDE SEQUENCE [LARGE SCALE GENOMIC DNA]</scope>
</reference>